<dbReference type="SMART" id="SM00342">
    <property type="entry name" value="HTH_ARAC"/>
    <property type="match status" value="1"/>
</dbReference>
<dbReference type="EMBL" id="CP044463">
    <property type="protein sequence ID" value="QIC68417.1"/>
    <property type="molecule type" value="Genomic_DNA"/>
</dbReference>
<reference evidence="5 6" key="1">
    <citation type="submission" date="2019-09" db="EMBL/GenBank/DDBJ databases">
        <title>Non-baumannii Acinetobacter spp. carrying blaNDM-1 isolated in China.</title>
        <authorList>
            <person name="Cui C."/>
            <person name="Chen C."/>
            <person name="Sun J."/>
            <person name="Liu Y."/>
        </authorList>
    </citation>
    <scope>NUCLEOTIDE SEQUENCE [LARGE SCALE GENOMIC DNA]</scope>
    <source>
        <strain evidence="5 6">HZE23-1</strain>
    </source>
</reference>
<keyword evidence="2" id="KW-0238">DNA-binding</keyword>
<dbReference type="PANTHER" id="PTHR47894">
    <property type="entry name" value="HTH-TYPE TRANSCRIPTIONAL REGULATOR GADX"/>
    <property type="match status" value="1"/>
</dbReference>
<dbReference type="Pfam" id="PF12625">
    <property type="entry name" value="Arabinose_bd"/>
    <property type="match status" value="1"/>
</dbReference>
<dbReference type="Pfam" id="PF12833">
    <property type="entry name" value="HTH_18"/>
    <property type="match status" value="1"/>
</dbReference>
<dbReference type="InterPro" id="IPR018060">
    <property type="entry name" value="HTH_AraC"/>
</dbReference>
<evidence type="ECO:0000259" key="4">
    <source>
        <dbReference type="PROSITE" id="PS01124"/>
    </source>
</evidence>
<keyword evidence="3" id="KW-0804">Transcription</keyword>
<organism evidence="5 6">
    <name type="scientific">Acinetobacter schindleri</name>
    <dbReference type="NCBI Taxonomy" id="108981"/>
    <lineage>
        <taxon>Bacteria</taxon>
        <taxon>Pseudomonadati</taxon>
        <taxon>Pseudomonadota</taxon>
        <taxon>Gammaproteobacteria</taxon>
        <taxon>Moraxellales</taxon>
        <taxon>Moraxellaceae</taxon>
        <taxon>Acinetobacter</taxon>
    </lineage>
</organism>
<dbReference type="AlphaFoldDB" id="A0AAE6WYC5"/>
<proteinExistence type="predicted"/>
<sequence>MHSIQDDAGTVYGGLGHLLLEFYLSKQLPIPEKLLAIQDVERFEFVIWCELLMQLQQKLQTPALGLEIANFVQPRHLGIIAYLALSCETLGEAMMRYHDYHRLVYDGSPLEVRVENDYLSIAWVDVPLNLATQLTDEVAMALMLKFVRSLMATDDIHLHEVHFRQPTNKHLNLYEQYFRCKVRFDQPKSVIFMHVSELAKPLRQGDQTLQKLLKQQAEALLEKLPNTSQIDHRIQQAILTGLQKNMFQIEHIARQLHWSVRQLQRHLQKQGKTYQQRMQEIRFMLAQQYLTDENLSLHEISLLLGYSEQSAFQRAFKQWTRQTPQQWRSDYLKNKTQEKFLDYPMQANLNTQYQI</sequence>
<name>A0AAE6WYC5_9GAMM</name>
<dbReference type="SUPFAM" id="SSF46689">
    <property type="entry name" value="Homeodomain-like"/>
    <property type="match status" value="1"/>
</dbReference>
<dbReference type="InterPro" id="IPR032687">
    <property type="entry name" value="AraC-type_N"/>
</dbReference>
<evidence type="ECO:0000256" key="3">
    <source>
        <dbReference type="ARBA" id="ARBA00023163"/>
    </source>
</evidence>
<dbReference type="InterPro" id="IPR009057">
    <property type="entry name" value="Homeodomain-like_sf"/>
</dbReference>
<feature type="domain" description="HTH araC/xylS-type" evidence="4">
    <location>
        <begin position="232"/>
        <end position="330"/>
    </location>
</feature>
<dbReference type="PROSITE" id="PS01124">
    <property type="entry name" value="HTH_ARAC_FAMILY_2"/>
    <property type="match status" value="1"/>
</dbReference>
<evidence type="ECO:0000313" key="5">
    <source>
        <dbReference type="EMBL" id="QIC68417.1"/>
    </source>
</evidence>
<keyword evidence="1" id="KW-0805">Transcription regulation</keyword>
<dbReference type="Proteomes" id="UP000503505">
    <property type="component" value="Chromosome"/>
</dbReference>
<protein>
    <submittedName>
        <fullName evidence="5">AraC family transcriptional regulator</fullName>
    </submittedName>
</protein>
<dbReference type="Gene3D" id="1.10.10.60">
    <property type="entry name" value="Homeodomain-like"/>
    <property type="match status" value="1"/>
</dbReference>
<evidence type="ECO:0000256" key="1">
    <source>
        <dbReference type="ARBA" id="ARBA00023015"/>
    </source>
</evidence>
<dbReference type="GO" id="GO:0003700">
    <property type="term" value="F:DNA-binding transcription factor activity"/>
    <property type="evidence" value="ECO:0007669"/>
    <property type="project" value="InterPro"/>
</dbReference>
<accession>A0AAE6WYC5</accession>
<evidence type="ECO:0000313" key="6">
    <source>
        <dbReference type="Proteomes" id="UP000503505"/>
    </source>
</evidence>
<dbReference type="RefSeq" id="WP_163172430.1">
    <property type="nucleotide sequence ID" value="NZ_CP044463.1"/>
</dbReference>
<gene>
    <name evidence="5" type="ORF">FSC10_14085</name>
</gene>
<dbReference type="GO" id="GO:0000976">
    <property type="term" value="F:transcription cis-regulatory region binding"/>
    <property type="evidence" value="ECO:0007669"/>
    <property type="project" value="TreeGrafter"/>
</dbReference>
<evidence type="ECO:0000256" key="2">
    <source>
        <dbReference type="ARBA" id="ARBA00023125"/>
    </source>
</evidence>
<dbReference type="GO" id="GO:0005829">
    <property type="term" value="C:cytosol"/>
    <property type="evidence" value="ECO:0007669"/>
    <property type="project" value="TreeGrafter"/>
</dbReference>
<dbReference type="PANTHER" id="PTHR47894:SF1">
    <property type="entry name" value="HTH-TYPE TRANSCRIPTIONAL REGULATOR VQSM"/>
    <property type="match status" value="1"/>
</dbReference>